<keyword evidence="1" id="KW-1133">Transmembrane helix</keyword>
<dbReference type="Proteomes" id="UP001596353">
    <property type="component" value="Unassembled WGS sequence"/>
</dbReference>
<keyword evidence="1" id="KW-0472">Membrane</keyword>
<feature type="transmembrane region" description="Helical" evidence="1">
    <location>
        <begin position="422"/>
        <end position="438"/>
    </location>
</feature>
<keyword evidence="4" id="KW-1185">Reference proteome</keyword>
<feature type="transmembrane region" description="Helical" evidence="1">
    <location>
        <begin position="399"/>
        <end position="416"/>
    </location>
</feature>
<dbReference type="InterPro" id="IPR002823">
    <property type="entry name" value="DUF112_TM"/>
</dbReference>
<feature type="transmembrane region" description="Helical" evidence="1">
    <location>
        <begin position="475"/>
        <end position="496"/>
    </location>
</feature>
<feature type="domain" description="DUF112" evidence="2">
    <location>
        <begin position="20"/>
        <end position="447"/>
    </location>
</feature>
<evidence type="ECO:0000313" key="3">
    <source>
        <dbReference type="EMBL" id="MFC6761439.1"/>
    </source>
</evidence>
<evidence type="ECO:0000259" key="2">
    <source>
        <dbReference type="Pfam" id="PF01970"/>
    </source>
</evidence>
<dbReference type="EMBL" id="JBHSWG010000003">
    <property type="protein sequence ID" value="MFC6761439.1"/>
    <property type="molecule type" value="Genomic_DNA"/>
</dbReference>
<feature type="transmembrane region" description="Helical" evidence="1">
    <location>
        <begin position="262"/>
        <end position="291"/>
    </location>
</feature>
<accession>A0ABW2B769</accession>
<feature type="transmembrane region" description="Helical" evidence="1">
    <location>
        <begin position="169"/>
        <end position="191"/>
    </location>
</feature>
<feature type="transmembrane region" description="Helical" evidence="1">
    <location>
        <begin position="363"/>
        <end position="387"/>
    </location>
</feature>
<evidence type="ECO:0000256" key="1">
    <source>
        <dbReference type="SAM" id="Phobius"/>
    </source>
</evidence>
<protein>
    <submittedName>
        <fullName evidence="3">Tripartite tricarboxylate transporter permease</fullName>
    </submittedName>
</protein>
<comment type="caution">
    <text evidence="3">The sequence shown here is derived from an EMBL/GenBank/DDBJ whole genome shotgun (WGS) entry which is preliminary data.</text>
</comment>
<reference evidence="4" key="1">
    <citation type="journal article" date="2019" name="Int. J. Syst. Evol. Microbiol.">
        <title>The Global Catalogue of Microorganisms (GCM) 10K type strain sequencing project: providing services to taxonomists for standard genome sequencing and annotation.</title>
        <authorList>
            <consortium name="The Broad Institute Genomics Platform"/>
            <consortium name="The Broad Institute Genome Sequencing Center for Infectious Disease"/>
            <person name="Wu L."/>
            <person name="Ma J."/>
        </authorList>
    </citation>
    <scope>NUCLEOTIDE SEQUENCE [LARGE SCALE GENOMIC DNA]</scope>
    <source>
        <strain evidence="4">CCUG 66188</strain>
    </source>
</reference>
<keyword evidence="1" id="KW-0812">Transmembrane</keyword>
<sequence>MFDYDAFLQAVSIVFTIECLLWIAVGVFIGVGVGALPGLTAVTGVALMLPLTFQMEVASALGLLIGLYKGAIFGSSISAISFATPGAPEAAVIVEDGHHLTTKGKGRKAILMSLYSSVTGDVASDVMVILIAPALALVALQFGPSERFWIMIMAIALIGALSGKHFAKALISAGIGMFIATIGTDPIGAVPRNTFGVWWLRDGIDLIPLVIGIFAIGRVIEEIALLTERNQRVDVALSKLRAAMNVTGEGLSWREFRAASGFIGGGIVVGTLVGMLPGLGATAAAFIMYGIAKRFTPGEMDESGALNRIAAAEAGNSATVGPTLVPLLVFGIPGSAVAALIGGALMLQGATPSPRMFELHPEIIYALFIILILGNFFNLGIGRIFAFIYARLGMFPRELLIPFILVLAIVGTYAYMGNPYHVLLMLIFGLLGYLMRVFQLPEGPLIITFMITPLAEGNIRRALLINRGDWSDALFTSPLAIGICALAGATIAILVFSRRLKSGV</sequence>
<feature type="transmembrane region" description="Helical" evidence="1">
    <location>
        <begin position="147"/>
        <end position="163"/>
    </location>
</feature>
<organism evidence="3 4">
    <name type="scientific">Sulfitobacter porphyrae</name>
    <dbReference type="NCBI Taxonomy" id="1246864"/>
    <lineage>
        <taxon>Bacteria</taxon>
        <taxon>Pseudomonadati</taxon>
        <taxon>Pseudomonadota</taxon>
        <taxon>Alphaproteobacteria</taxon>
        <taxon>Rhodobacterales</taxon>
        <taxon>Roseobacteraceae</taxon>
        <taxon>Sulfitobacter</taxon>
    </lineage>
</organism>
<proteinExistence type="predicted"/>
<evidence type="ECO:0000313" key="4">
    <source>
        <dbReference type="Proteomes" id="UP001596353"/>
    </source>
</evidence>
<dbReference type="PANTHER" id="PTHR35342">
    <property type="entry name" value="TRICARBOXYLIC TRANSPORT PROTEIN"/>
    <property type="match status" value="1"/>
</dbReference>
<name>A0ABW2B769_9RHOB</name>
<feature type="transmembrane region" description="Helical" evidence="1">
    <location>
        <begin position="20"/>
        <end position="49"/>
    </location>
</feature>
<gene>
    <name evidence="3" type="ORF">ACFQFQ_21500</name>
</gene>
<feature type="transmembrane region" description="Helical" evidence="1">
    <location>
        <begin position="327"/>
        <end position="351"/>
    </location>
</feature>
<dbReference type="Pfam" id="PF01970">
    <property type="entry name" value="TctA"/>
    <property type="match status" value="1"/>
</dbReference>
<feature type="transmembrane region" description="Helical" evidence="1">
    <location>
        <begin position="203"/>
        <end position="220"/>
    </location>
</feature>
<dbReference type="PANTHER" id="PTHR35342:SF5">
    <property type="entry name" value="TRICARBOXYLIC TRANSPORT PROTEIN"/>
    <property type="match status" value="1"/>
</dbReference>